<dbReference type="Gene3D" id="3.30.70.1060">
    <property type="entry name" value="Dimeric alpha+beta barrel"/>
    <property type="match status" value="1"/>
</dbReference>
<dbReference type="RefSeq" id="WP_201801605.1">
    <property type="nucleotide sequence ID" value="NZ_JAERRI010000002.1"/>
</dbReference>
<proteinExistence type="inferred from homology"/>
<feature type="domain" description="YCII-related" evidence="2">
    <location>
        <begin position="1"/>
        <end position="96"/>
    </location>
</feature>
<evidence type="ECO:0000256" key="1">
    <source>
        <dbReference type="ARBA" id="ARBA00007689"/>
    </source>
</evidence>
<dbReference type="InterPro" id="IPR011008">
    <property type="entry name" value="Dimeric_a/b-barrel"/>
</dbReference>
<protein>
    <submittedName>
        <fullName evidence="3">Transcriptional regulator</fullName>
    </submittedName>
</protein>
<dbReference type="InterPro" id="IPR005545">
    <property type="entry name" value="YCII"/>
</dbReference>
<comment type="similarity">
    <text evidence="1">Belongs to the YciI family.</text>
</comment>
<evidence type="ECO:0000313" key="4">
    <source>
        <dbReference type="Proteomes" id="UP000629371"/>
    </source>
</evidence>
<keyword evidence="4" id="KW-1185">Reference proteome</keyword>
<comment type="caution">
    <text evidence="3">The sequence shown here is derived from an EMBL/GenBank/DDBJ whole genome shotgun (WGS) entry which is preliminary data.</text>
</comment>
<name>A0ABS1MLH3_9ACTN</name>
<dbReference type="EMBL" id="JAERRI010000002">
    <property type="protein sequence ID" value="MBL1088416.1"/>
    <property type="molecule type" value="Genomic_DNA"/>
</dbReference>
<evidence type="ECO:0000259" key="2">
    <source>
        <dbReference type="Pfam" id="PF03795"/>
    </source>
</evidence>
<accession>A0ABS1MLH3</accession>
<dbReference type="SUPFAM" id="SSF54909">
    <property type="entry name" value="Dimeric alpha+beta barrel"/>
    <property type="match status" value="1"/>
</dbReference>
<dbReference type="Proteomes" id="UP000629371">
    <property type="component" value="Unassembled WGS sequence"/>
</dbReference>
<sequence>MRFMMLLRTDENAMPAGGPGAELMERMGKLLDEMTAAGVLLDTAGLTSSTQGTRLRLSGGRITAAEGPFQEAGEVIGGYALIRAGSQQEAVGWAERFLGVHGDAWTLTAEVRQVDEPATVGG</sequence>
<gene>
    <name evidence="3" type="ORF">JK360_03265</name>
</gene>
<dbReference type="Pfam" id="PF03795">
    <property type="entry name" value="YCII"/>
    <property type="match status" value="1"/>
</dbReference>
<organism evidence="3 4">
    <name type="scientific">Streptomyces siderophoricus</name>
    <dbReference type="NCBI Taxonomy" id="2802281"/>
    <lineage>
        <taxon>Bacteria</taxon>
        <taxon>Bacillati</taxon>
        <taxon>Actinomycetota</taxon>
        <taxon>Actinomycetes</taxon>
        <taxon>Kitasatosporales</taxon>
        <taxon>Streptomycetaceae</taxon>
        <taxon>Streptomyces</taxon>
    </lineage>
</organism>
<dbReference type="PANTHER" id="PTHR35174">
    <property type="entry name" value="BLL7171 PROTEIN-RELATED"/>
    <property type="match status" value="1"/>
</dbReference>
<dbReference type="PANTHER" id="PTHR35174:SF1">
    <property type="entry name" value="BLL0086 PROTEIN"/>
    <property type="match status" value="1"/>
</dbReference>
<evidence type="ECO:0000313" key="3">
    <source>
        <dbReference type="EMBL" id="MBL1088416.1"/>
    </source>
</evidence>
<reference evidence="3 4" key="1">
    <citation type="submission" date="2021-01" db="EMBL/GenBank/DDBJ databases">
        <title>WGS of actinomycetes isolated from Thailand.</title>
        <authorList>
            <person name="Thawai C."/>
        </authorList>
    </citation>
    <scope>NUCLEOTIDE SEQUENCE [LARGE SCALE GENOMIC DNA]</scope>
    <source>
        <strain evidence="3 4">CH9-7</strain>
    </source>
</reference>